<dbReference type="Proteomes" id="UP000510868">
    <property type="component" value="Chromosome"/>
</dbReference>
<dbReference type="GO" id="GO:0004039">
    <property type="term" value="F:allophanate hydrolase activity"/>
    <property type="evidence" value="ECO:0007669"/>
    <property type="project" value="UniProtKB-EC"/>
</dbReference>
<evidence type="ECO:0000256" key="3">
    <source>
        <dbReference type="ARBA" id="ARBA00022840"/>
    </source>
</evidence>
<reference evidence="6" key="2">
    <citation type="submission" date="2015-10" db="EMBL/GenBank/DDBJ databases">
        <authorList>
            <person name="Gilbert D.G."/>
        </authorList>
    </citation>
    <scope>NUCLEOTIDE SEQUENCE [LARGE SCALE GENOMIC DNA]</scope>
    <source>
        <strain evidence="6">20-2</strain>
    </source>
</reference>
<protein>
    <submittedName>
        <fullName evidence="7">5-oxoprolinase subunit PxpB</fullName>
        <ecNumber evidence="7">3.5.2.9</ecNumber>
    </submittedName>
    <submittedName>
        <fullName evidence="6">Allophanate hydrolase 2 subunit 1</fullName>
        <ecNumber evidence="6">3.5.1.54</ecNumber>
    </submittedName>
</protein>
<evidence type="ECO:0000256" key="4">
    <source>
        <dbReference type="SAM" id="Phobius"/>
    </source>
</evidence>
<keyword evidence="1" id="KW-0547">Nucleotide-binding</keyword>
<evidence type="ECO:0000313" key="6">
    <source>
        <dbReference type="EMBL" id="CUR40942.1"/>
    </source>
</evidence>
<evidence type="ECO:0000313" key="7">
    <source>
        <dbReference type="EMBL" id="QLQ61423.1"/>
    </source>
</evidence>
<dbReference type="SUPFAM" id="SSF160467">
    <property type="entry name" value="PH0987 N-terminal domain-like"/>
    <property type="match status" value="1"/>
</dbReference>
<dbReference type="AlphaFoldDB" id="A0A0U5JXJ9"/>
<evidence type="ECO:0000256" key="2">
    <source>
        <dbReference type="ARBA" id="ARBA00022801"/>
    </source>
</evidence>
<reference evidence="7 9" key="3">
    <citation type="submission" date="2020-07" db="EMBL/GenBank/DDBJ databases">
        <title>Genome sequence of Lactobacillus reuteri CNEI-KCA3 isolated from the faeces of a reared-broiler chicken, South-East Nigeria, reveals presence of CRISPR arrays.</title>
        <authorList>
            <person name="Anukam K.C."/>
            <person name="Ibezim C.N."/>
            <person name="BeecK W.V."/>
            <person name="Allonsius C."/>
            <person name="Broek M.D."/>
            <person name="Tuyaerts I."/>
            <person name="Attama A."/>
            <person name="Esimone C.O."/>
            <person name="Lebeer S."/>
        </authorList>
    </citation>
    <scope>NUCLEOTIDE SEQUENCE [LARGE SCALE GENOMIC DNA]</scope>
    <source>
        <strain evidence="7 9">CNEI-KCA3</strain>
    </source>
</reference>
<organism evidence="6 8">
    <name type="scientific">Limosilactobacillus reuteri</name>
    <name type="common">Lactobacillus reuteri</name>
    <dbReference type="NCBI Taxonomy" id="1598"/>
    <lineage>
        <taxon>Bacteria</taxon>
        <taxon>Bacillati</taxon>
        <taxon>Bacillota</taxon>
        <taxon>Bacilli</taxon>
        <taxon>Lactobacillales</taxon>
        <taxon>Lactobacillaceae</taxon>
        <taxon>Limosilactobacillus</taxon>
    </lineage>
</organism>
<dbReference type="EMBL" id="CP059275">
    <property type="protein sequence ID" value="QLQ61423.1"/>
    <property type="molecule type" value="Genomic_DNA"/>
</dbReference>
<dbReference type="EMBL" id="LN887583">
    <property type="protein sequence ID" value="CUR40942.1"/>
    <property type="molecule type" value="Genomic_DNA"/>
</dbReference>
<dbReference type="Pfam" id="PF02682">
    <property type="entry name" value="CT_C_D"/>
    <property type="match status" value="1"/>
</dbReference>
<keyword evidence="2 6" id="KW-0378">Hydrolase</keyword>
<keyword evidence="4" id="KW-1133">Transmembrane helix</keyword>
<accession>A0A0U5JXJ9</accession>
<dbReference type="EC" id="3.5.1.54" evidence="6"/>
<dbReference type="PANTHER" id="PTHR34698:SF2">
    <property type="entry name" value="5-OXOPROLINASE SUBUNIT B"/>
    <property type="match status" value="1"/>
</dbReference>
<feature type="transmembrane region" description="Helical" evidence="4">
    <location>
        <begin position="128"/>
        <end position="150"/>
    </location>
</feature>
<evidence type="ECO:0000313" key="9">
    <source>
        <dbReference type="Proteomes" id="UP000510868"/>
    </source>
</evidence>
<dbReference type="SUPFAM" id="SSF50891">
    <property type="entry name" value="Cyclophilin-like"/>
    <property type="match status" value="1"/>
</dbReference>
<dbReference type="RefSeq" id="WP_078010000.1">
    <property type="nucleotide sequence ID" value="NZ_CP059275.1"/>
</dbReference>
<evidence type="ECO:0000256" key="1">
    <source>
        <dbReference type="ARBA" id="ARBA00022741"/>
    </source>
</evidence>
<dbReference type="SMART" id="SM00796">
    <property type="entry name" value="AHS1"/>
    <property type="match status" value="1"/>
</dbReference>
<feature type="domain" description="Carboxyltransferase" evidence="5">
    <location>
        <begin position="4"/>
        <end position="205"/>
    </location>
</feature>
<keyword evidence="3" id="KW-0067">ATP-binding</keyword>
<name>A0A0U5JXJ9_LIMRT</name>
<dbReference type="Proteomes" id="UP000235484">
    <property type="component" value="Unassembled WGS sequence"/>
</dbReference>
<dbReference type="NCBIfam" id="TIGR00370">
    <property type="entry name" value="5-oxoprolinase subunit PxpB"/>
    <property type="match status" value="1"/>
</dbReference>
<gene>
    <name evidence="7" type="primary">pxpB</name>
    <name evidence="7" type="ORF">HHK02_09715</name>
    <name evidence="6" type="ORF">LRLP16767_LR202_01001</name>
</gene>
<dbReference type="EC" id="3.5.2.9" evidence="7"/>
<evidence type="ECO:0000313" key="8">
    <source>
        <dbReference type="Proteomes" id="UP000235484"/>
    </source>
</evidence>
<proteinExistence type="predicted"/>
<dbReference type="InterPro" id="IPR029000">
    <property type="entry name" value="Cyclophilin-like_dom_sf"/>
</dbReference>
<dbReference type="PANTHER" id="PTHR34698">
    <property type="entry name" value="5-OXOPROLINASE SUBUNIT B"/>
    <property type="match status" value="1"/>
</dbReference>
<sequence>MKQYQINPLGDQALEISFVNRIDPAVNLRIHQISRLILSAHIPAIYTVIPAYRTLTVLFDGVNAVATDLIPVLDSIVSRAFHNKPAPTKTWLIPVLYGGQYGPDLSGLAKFAHTDEAGAIKLHTSRDYLIYFLGFLPGFAYMASVTDRIAMPRLAKPRLKIAARSIGIAGKQTGFYPITSPGGWQIIGRTPVTLYHPEHPKSFYAAGDKVRFFAIDHDEYERIRQADRQGQYHVKVVNNDGND</sequence>
<dbReference type="GO" id="GO:0005524">
    <property type="term" value="F:ATP binding"/>
    <property type="evidence" value="ECO:0007669"/>
    <property type="project" value="UniProtKB-KW"/>
</dbReference>
<evidence type="ECO:0000259" key="5">
    <source>
        <dbReference type="SMART" id="SM00796"/>
    </source>
</evidence>
<reference evidence="8" key="1">
    <citation type="submission" date="2015-10" db="EMBL/GenBank/DDBJ databases">
        <authorList>
            <person name="Crossman L.C."/>
        </authorList>
    </citation>
    <scope>NUCLEOTIDE SEQUENCE [LARGE SCALE GENOMIC DNA]</scope>
    <source>
        <strain evidence="8">20-2</strain>
    </source>
</reference>
<keyword evidence="4" id="KW-0472">Membrane</keyword>
<dbReference type="InterPro" id="IPR003833">
    <property type="entry name" value="CT_C_D"/>
</dbReference>
<keyword evidence="4" id="KW-0812">Transmembrane</keyword>
<dbReference type="InterPro" id="IPR010016">
    <property type="entry name" value="PxpB"/>
</dbReference>
<dbReference type="GO" id="GO:0017168">
    <property type="term" value="F:5-oxoprolinase (ATP-hydrolyzing) activity"/>
    <property type="evidence" value="ECO:0007669"/>
    <property type="project" value="UniProtKB-EC"/>
</dbReference>
<dbReference type="Gene3D" id="3.30.1360.40">
    <property type="match status" value="1"/>
</dbReference>
<dbReference type="Gene3D" id="2.40.100.10">
    <property type="entry name" value="Cyclophilin-like"/>
    <property type="match status" value="1"/>
</dbReference>